<sequence>MLPTLHAANIGASSTESHSWAECDRLALFELQLSRANALAACTRLQLNSTVADMNCMLSAHDKQGIGGSVSSGRQATGAAVGRPQGGVNTPSQTLQQTHRDPSHQAPPRQAQATSQHASAPHQSHQLHPAPTTEHQPHQSHQLHPAHTTRHQAGGNPGAACAPKSSSICDKIADDEMTRLLALATDMGSMFGAACRLMRAAQLLLPTASG</sequence>
<feature type="region of interest" description="Disordered" evidence="1">
    <location>
        <begin position="66"/>
        <end position="165"/>
    </location>
</feature>
<evidence type="ECO:0000313" key="3">
    <source>
        <dbReference type="Proteomes" id="UP000815325"/>
    </source>
</evidence>
<dbReference type="Proteomes" id="UP000815325">
    <property type="component" value="Unassembled WGS sequence"/>
</dbReference>
<comment type="caution">
    <text evidence="2">The sequence shown here is derived from an EMBL/GenBank/DDBJ whole genome shotgun (WGS) entry which is preliminary data.</text>
</comment>
<reference evidence="2" key="1">
    <citation type="submission" date="2017-08" db="EMBL/GenBank/DDBJ databases">
        <authorList>
            <person name="Polle J.E."/>
            <person name="Barry K."/>
            <person name="Cushman J."/>
            <person name="Schmutz J."/>
            <person name="Tran D."/>
            <person name="Hathwaick L.T."/>
            <person name="Yim W.C."/>
            <person name="Jenkins J."/>
            <person name="Mckie-Krisberg Z.M."/>
            <person name="Prochnik S."/>
            <person name="Lindquist E."/>
            <person name="Dockter R.B."/>
            <person name="Adam C."/>
            <person name="Molina H."/>
            <person name="Bunkerborg J."/>
            <person name="Jin E."/>
            <person name="Buchheim M."/>
            <person name="Magnuson J."/>
        </authorList>
    </citation>
    <scope>NUCLEOTIDE SEQUENCE</scope>
    <source>
        <strain evidence="2">CCAP 19/18</strain>
    </source>
</reference>
<dbReference type="EMBL" id="MU069958">
    <property type="protein sequence ID" value="KAF5831315.1"/>
    <property type="molecule type" value="Genomic_DNA"/>
</dbReference>
<organism evidence="2 3">
    <name type="scientific">Dunaliella salina</name>
    <name type="common">Green alga</name>
    <name type="synonym">Protococcus salinus</name>
    <dbReference type="NCBI Taxonomy" id="3046"/>
    <lineage>
        <taxon>Eukaryota</taxon>
        <taxon>Viridiplantae</taxon>
        <taxon>Chlorophyta</taxon>
        <taxon>core chlorophytes</taxon>
        <taxon>Chlorophyceae</taxon>
        <taxon>CS clade</taxon>
        <taxon>Chlamydomonadales</taxon>
        <taxon>Dunaliellaceae</taxon>
        <taxon>Dunaliella</taxon>
    </lineage>
</organism>
<feature type="compositionally biased region" description="Polar residues" evidence="1">
    <location>
        <begin position="111"/>
        <end position="126"/>
    </location>
</feature>
<gene>
    <name evidence="2" type="ORF">DUNSADRAFT_13316</name>
</gene>
<proteinExistence type="predicted"/>
<feature type="compositionally biased region" description="Polar residues" evidence="1">
    <location>
        <begin position="87"/>
        <end position="97"/>
    </location>
</feature>
<name>A0ABQ7G9N2_DUNSA</name>
<protein>
    <recommendedName>
        <fullName evidence="4">Encoded protein</fullName>
    </recommendedName>
</protein>
<evidence type="ECO:0008006" key="4">
    <source>
        <dbReference type="Google" id="ProtNLM"/>
    </source>
</evidence>
<accession>A0ABQ7G9N2</accession>
<evidence type="ECO:0000313" key="2">
    <source>
        <dbReference type="EMBL" id="KAF5831315.1"/>
    </source>
</evidence>
<keyword evidence="3" id="KW-1185">Reference proteome</keyword>
<evidence type="ECO:0000256" key="1">
    <source>
        <dbReference type="SAM" id="MobiDB-lite"/>
    </source>
</evidence>